<keyword evidence="2" id="KW-1185">Reference proteome</keyword>
<dbReference type="STRING" id="209880.SAMN02910343_01279"/>
<dbReference type="Proteomes" id="UP000199689">
    <property type="component" value="Unassembled WGS sequence"/>
</dbReference>
<evidence type="ECO:0008006" key="3">
    <source>
        <dbReference type="Google" id="ProtNLM"/>
    </source>
</evidence>
<dbReference type="RefSeq" id="WP_091364990.1">
    <property type="nucleotide sequence ID" value="NZ_FMXA01000017.1"/>
</dbReference>
<dbReference type="OrthoDB" id="5429664at2"/>
<proteinExistence type="predicted"/>
<organism evidence="1 2">
    <name type="scientific">Allisonella histaminiformans</name>
    <dbReference type="NCBI Taxonomy" id="209880"/>
    <lineage>
        <taxon>Bacteria</taxon>
        <taxon>Bacillati</taxon>
        <taxon>Bacillota</taxon>
        <taxon>Negativicutes</taxon>
        <taxon>Veillonellales</taxon>
        <taxon>Veillonellaceae</taxon>
        <taxon>Allisonella</taxon>
    </lineage>
</organism>
<sequence length="280" mass="31647">MEVFAFIGPPGTGKSDRALVVAYENRCACIIDDGILIYHNRWVAGSSAKKEESKIAAVRRAIFQDAEQAADVKRAIHQIRPERILILGTSDRMVNRITHALDLPAPKRYIHIEEVARPEEIRKASEARHKEGKHVIPVPTMELKPHFKGYLLDSLKFFRYRKKGKIGKKLAAAEKSVVRPVFSYYGKLVFADEVFRQLVTWALKRLSSDVEVRDVSGVKSDKQANGLILKLTLQIKGSRTPDQIKALVSPIRNYIQNEIEYTTGMSVETIKIKLVTSIAR</sequence>
<reference evidence="1 2" key="1">
    <citation type="submission" date="2016-10" db="EMBL/GenBank/DDBJ databases">
        <authorList>
            <person name="de Groot N.N."/>
        </authorList>
    </citation>
    <scope>NUCLEOTIDE SEQUENCE [LARGE SCALE GENOMIC DNA]</scope>
    <source>
        <strain evidence="1 2">DSM 15230</strain>
    </source>
</reference>
<name>A0A1G5WCB2_9FIRM</name>
<evidence type="ECO:0000313" key="2">
    <source>
        <dbReference type="Proteomes" id="UP000199689"/>
    </source>
</evidence>
<dbReference type="AlphaFoldDB" id="A0A1G5WCB2"/>
<accession>A0A1G5WCB2</accession>
<dbReference type="EMBL" id="FMXA01000017">
    <property type="protein sequence ID" value="SDA55632.1"/>
    <property type="molecule type" value="Genomic_DNA"/>
</dbReference>
<dbReference type="GeneID" id="87756286"/>
<protein>
    <recommendedName>
        <fullName evidence="3">Asp23 family, cell envelope-related function</fullName>
    </recommendedName>
</protein>
<evidence type="ECO:0000313" key="1">
    <source>
        <dbReference type="EMBL" id="SDA55632.1"/>
    </source>
</evidence>
<gene>
    <name evidence="1" type="ORF">SAMN02910343_01279</name>
</gene>